<dbReference type="GO" id="GO:0005777">
    <property type="term" value="C:peroxisome"/>
    <property type="evidence" value="ECO:0007669"/>
    <property type="project" value="UniProtKB-SubCell"/>
</dbReference>
<name>A0A8C7YHW9_9TELE</name>
<dbReference type="GO" id="GO:0006626">
    <property type="term" value="P:protein targeting to mitochondrion"/>
    <property type="evidence" value="ECO:0007669"/>
    <property type="project" value="TreeGrafter"/>
</dbReference>
<accession>A0A8C7YHW9</accession>
<dbReference type="InterPro" id="IPR008518">
    <property type="entry name" value="Mff/Tango-11"/>
</dbReference>
<protein>
    <recommendedName>
        <fullName evidence="9">Mitochondrial fission factor</fullName>
    </recommendedName>
</protein>
<keyword evidence="5 10" id="KW-0175">Coiled coil</keyword>
<dbReference type="PANTHER" id="PTHR16501">
    <property type="entry name" value="TRANSPORT AND GOLGI ORGANIZATION PROTEIN 11"/>
    <property type="match status" value="1"/>
</dbReference>
<keyword evidence="13" id="KW-1185">Reference proteome</keyword>
<reference evidence="12" key="2">
    <citation type="submission" date="2025-09" db="UniProtKB">
        <authorList>
            <consortium name="Ensembl"/>
        </authorList>
    </citation>
    <scope>IDENTIFICATION</scope>
</reference>
<keyword evidence="6 9" id="KW-0496">Mitochondrion</keyword>
<dbReference type="GO" id="GO:0005741">
    <property type="term" value="C:mitochondrial outer membrane"/>
    <property type="evidence" value="ECO:0007669"/>
    <property type="project" value="UniProtKB-SubCell"/>
</dbReference>
<dbReference type="Pfam" id="PF05644">
    <property type="entry name" value="Miff"/>
    <property type="match status" value="1"/>
</dbReference>
<proteinExistence type="inferred from homology"/>
<organism evidence="12 13">
    <name type="scientific">Oryzias sinensis</name>
    <name type="common">Chinese medaka</name>
    <dbReference type="NCBI Taxonomy" id="183150"/>
    <lineage>
        <taxon>Eukaryota</taxon>
        <taxon>Metazoa</taxon>
        <taxon>Chordata</taxon>
        <taxon>Craniata</taxon>
        <taxon>Vertebrata</taxon>
        <taxon>Euteleostomi</taxon>
        <taxon>Actinopterygii</taxon>
        <taxon>Neopterygii</taxon>
        <taxon>Teleostei</taxon>
        <taxon>Neoteleostei</taxon>
        <taxon>Acanthomorphata</taxon>
        <taxon>Ovalentaria</taxon>
        <taxon>Atherinomorphae</taxon>
        <taxon>Beloniformes</taxon>
        <taxon>Adrianichthyidae</taxon>
        <taxon>Oryziinae</taxon>
        <taxon>Oryzias</taxon>
    </lineage>
</organism>
<evidence type="ECO:0000313" key="12">
    <source>
        <dbReference type="Ensembl" id="ENSOSIP00000027130.1"/>
    </source>
</evidence>
<evidence type="ECO:0000256" key="5">
    <source>
        <dbReference type="ARBA" id="ARBA00023054"/>
    </source>
</evidence>
<evidence type="ECO:0000256" key="6">
    <source>
        <dbReference type="ARBA" id="ARBA00023128"/>
    </source>
</evidence>
<evidence type="ECO:0000256" key="4">
    <source>
        <dbReference type="ARBA" id="ARBA00022989"/>
    </source>
</evidence>
<evidence type="ECO:0000256" key="3">
    <source>
        <dbReference type="ARBA" id="ARBA00022787"/>
    </source>
</evidence>
<dbReference type="GeneTree" id="ENSGT00390000009776"/>
<reference evidence="12" key="1">
    <citation type="submission" date="2025-08" db="UniProtKB">
        <authorList>
            <consortium name="Ensembl"/>
        </authorList>
    </citation>
    <scope>IDENTIFICATION</scope>
</reference>
<dbReference type="Ensembl" id="ENSOSIT00000028603.1">
    <property type="protein sequence ID" value="ENSOSIP00000027130.1"/>
    <property type="gene ID" value="ENSOSIG00000014253.1"/>
</dbReference>
<dbReference type="AlphaFoldDB" id="A0A8C7YHW9"/>
<comment type="similarity">
    <text evidence="1 9">Belongs to the Tango11 family.</text>
</comment>
<keyword evidence="8 9" id="KW-0576">Peroxisome</keyword>
<dbReference type="PANTHER" id="PTHR16501:SF17">
    <property type="entry name" value="MITOCHONDRIAL FISSION FACTOR"/>
    <property type="match status" value="1"/>
</dbReference>
<evidence type="ECO:0000256" key="9">
    <source>
        <dbReference type="RuleBase" id="RU368040"/>
    </source>
</evidence>
<dbReference type="GO" id="GO:0090141">
    <property type="term" value="P:positive regulation of mitochondrial fission"/>
    <property type="evidence" value="ECO:0007669"/>
    <property type="project" value="UniProtKB-UniRule"/>
</dbReference>
<dbReference type="GO" id="GO:0090314">
    <property type="term" value="P:positive regulation of protein targeting to membrane"/>
    <property type="evidence" value="ECO:0007669"/>
    <property type="project" value="UniProtKB-UniRule"/>
</dbReference>
<keyword evidence="4 9" id="KW-1133">Transmembrane helix</keyword>
<evidence type="ECO:0000256" key="8">
    <source>
        <dbReference type="ARBA" id="ARBA00023140"/>
    </source>
</evidence>
<dbReference type="GO" id="GO:0000266">
    <property type="term" value="P:mitochondrial fission"/>
    <property type="evidence" value="ECO:0007669"/>
    <property type="project" value="UniProtKB-UniRule"/>
</dbReference>
<dbReference type="Proteomes" id="UP000694383">
    <property type="component" value="Unplaced"/>
</dbReference>
<sequence>MFDAAAVFLRLGLSTYEASLEGQNEDLTVVDATTIRRQLIKLNRRLQHLEEENKERAKREMIMYSIAAAFWLINTWVWMRR</sequence>
<feature type="domain" description="Mff-like" evidence="11">
    <location>
        <begin position="10"/>
        <end position="81"/>
    </location>
</feature>
<keyword evidence="7 9" id="KW-0472">Membrane</keyword>
<evidence type="ECO:0000313" key="13">
    <source>
        <dbReference type="Proteomes" id="UP000694383"/>
    </source>
</evidence>
<comment type="subcellular location">
    <subcellularLocation>
        <location evidence="9">Mitochondrion outer membrane</location>
        <topology evidence="9">Single-pass type IV membrane protein</topology>
    </subcellularLocation>
    <subcellularLocation>
        <location evidence="9">Peroxisome</location>
    </subcellularLocation>
</comment>
<evidence type="ECO:0000256" key="10">
    <source>
        <dbReference type="SAM" id="Coils"/>
    </source>
</evidence>
<keyword evidence="3 9" id="KW-1000">Mitochondrion outer membrane</keyword>
<evidence type="ECO:0000256" key="1">
    <source>
        <dbReference type="ARBA" id="ARBA00009806"/>
    </source>
</evidence>
<evidence type="ECO:0000256" key="2">
    <source>
        <dbReference type="ARBA" id="ARBA00022692"/>
    </source>
</evidence>
<feature type="coiled-coil region" evidence="10">
    <location>
        <begin position="32"/>
        <end position="59"/>
    </location>
</feature>
<feature type="transmembrane region" description="Helical" evidence="9">
    <location>
        <begin position="61"/>
        <end position="79"/>
    </location>
</feature>
<evidence type="ECO:0000256" key="7">
    <source>
        <dbReference type="ARBA" id="ARBA00023136"/>
    </source>
</evidence>
<keyword evidence="2 9" id="KW-0812">Transmembrane</keyword>
<dbReference type="InterPro" id="IPR039433">
    <property type="entry name" value="Mff-like_dom"/>
</dbReference>
<evidence type="ECO:0000259" key="11">
    <source>
        <dbReference type="Pfam" id="PF05644"/>
    </source>
</evidence>
<comment type="function">
    <text evidence="9">Plays a role in mitochondrial and peroxisomal fission. Promotes the recruitment and association of the fission mediator dynamin-related protein 1 (DNM1L) to the mitochondrial surface.</text>
</comment>